<dbReference type="InterPro" id="IPR036034">
    <property type="entry name" value="PDZ_sf"/>
</dbReference>
<organism evidence="2">
    <name type="scientific">bioreactor metagenome</name>
    <dbReference type="NCBI Taxonomy" id="1076179"/>
    <lineage>
        <taxon>unclassified sequences</taxon>
        <taxon>metagenomes</taxon>
        <taxon>ecological metagenomes</taxon>
    </lineage>
</organism>
<name>A0A644V7T0_9ZZZZ</name>
<evidence type="ECO:0000313" key="2">
    <source>
        <dbReference type="EMBL" id="MPL87409.1"/>
    </source>
</evidence>
<dbReference type="InterPro" id="IPR001478">
    <property type="entry name" value="PDZ"/>
</dbReference>
<accession>A0A644V7T0</accession>
<dbReference type="PROSITE" id="PS51257">
    <property type="entry name" value="PROKAR_LIPOPROTEIN"/>
    <property type="match status" value="1"/>
</dbReference>
<dbReference type="SUPFAM" id="SSF50156">
    <property type="entry name" value="PDZ domain-like"/>
    <property type="match status" value="1"/>
</dbReference>
<feature type="domain" description="PDZ" evidence="1">
    <location>
        <begin position="323"/>
        <end position="395"/>
    </location>
</feature>
<dbReference type="Gene3D" id="2.40.70.10">
    <property type="entry name" value="Acid Proteases"/>
    <property type="match status" value="1"/>
</dbReference>
<reference evidence="2" key="1">
    <citation type="submission" date="2019-08" db="EMBL/GenBank/DDBJ databases">
        <authorList>
            <person name="Kucharzyk K."/>
            <person name="Murdoch R.W."/>
            <person name="Higgins S."/>
            <person name="Loffler F."/>
        </authorList>
    </citation>
    <scope>NUCLEOTIDE SEQUENCE</scope>
</reference>
<dbReference type="AlphaFoldDB" id="A0A644V7T0"/>
<sequence length="402" mass="45997">MKLKYIAVILGTMVSSCKLFTFLKESRKETLIYNYERCIPNINDNYIFLETHFEDNQIRNFILDLGSPINVVFDDSSFKNSSLNQKKISLDNTKSADGLKMKREYLRWGKISTCLFSIDNSYMSSLTRNDMYSCNRINGIWGAEVFSPYLKGKRNKILLINMQDTTLTILDTLPEISSWIKLDAKFTALSQIKVKVQINDILEELFFDTGFSGDIMLTTEKYKKIDHTATNNRNERIIYGQISSSLSGTKHDTAYSKYCSLKLNQNLVHDSISLFTTRSVIVSALGMGVIKRYNVLVDYQHQKLYLQPNLSYTPSPPSFFHSKGFRAKLINESKIEIINITSDSKAELAGLHVGDEIISINEISSQQDDKCRVVEMFDAIDSTKNTNKMIIKRQGKIMEIII</sequence>
<dbReference type="Gene3D" id="2.30.42.10">
    <property type="match status" value="1"/>
</dbReference>
<protein>
    <recommendedName>
        <fullName evidence="1">PDZ domain-containing protein</fullName>
    </recommendedName>
</protein>
<evidence type="ECO:0000259" key="1">
    <source>
        <dbReference type="SMART" id="SM00228"/>
    </source>
</evidence>
<proteinExistence type="predicted"/>
<gene>
    <name evidence="2" type="ORF">SDC9_33409</name>
</gene>
<dbReference type="InterPro" id="IPR021109">
    <property type="entry name" value="Peptidase_aspartic_dom_sf"/>
</dbReference>
<dbReference type="EMBL" id="VSSQ01000238">
    <property type="protein sequence ID" value="MPL87409.1"/>
    <property type="molecule type" value="Genomic_DNA"/>
</dbReference>
<comment type="caution">
    <text evidence="2">The sequence shown here is derived from an EMBL/GenBank/DDBJ whole genome shotgun (WGS) entry which is preliminary data.</text>
</comment>
<dbReference type="SMART" id="SM00228">
    <property type="entry name" value="PDZ"/>
    <property type="match status" value="1"/>
</dbReference>